<organism evidence="1">
    <name type="scientific">marine sediment metagenome</name>
    <dbReference type="NCBI Taxonomy" id="412755"/>
    <lineage>
        <taxon>unclassified sequences</taxon>
        <taxon>metagenomes</taxon>
        <taxon>ecological metagenomes</taxon>
    </lineage>
</organism>
<accession>X1C6X8</accession>
<evidence type="ECO:0000313" key="1">
    <source>
        <dbReference type="EMBL" id="GAG80166.1"/>
    </source>
</evidence>
<dbReference type="EMBL" id="BART01013705">
    <property type="protein sequence ID" value="GAG80166.1"/>
    <property type="molecule type" value="Genomic_DNA"/>
</dbReference>
<gene>
    <name evidence="1" type="ORF">S01H4_27856</name>
</gene>
<reference evidence="1" key="1">
    <citation type="journal article" date="2014" name="Front. Microbiol.">
        <title>High frequency of phylogenetically diverse reductive dehalogenase-homologous genes in deep subseafloor sedimentary metagenomes.</title>
        <authorList>
            <person name="Kawai M."/>
            <person name="Futagami T."/>
            <person name="Toyoda A."/>
            <person name="Takaki Y."/>
            <person name="Nishi S."/>
            <person name="Hori S."/>
            <person name="Arai W."/>
            <person name="Tsubouchi T."/>
            <person name="Morono Y."/>
            <person name="Uchiyama I."/>
            <person name="Ito T."/>
            <person name="Fujiyama A."/>
            <person name="Inagaki F."/>
            <person name="Takami H."/>
        </authorList>
    </citation>
    <scope>NUCLEOTIDE SEQUENCE</scope>
    <source>
        <strain evidence="1">Expedition CK06-06</strain>
    </source>
</reference>
<name>X1C6X8_9ZZZZ</name>
<proteinExistence type="predicted"/>
<comment type="caution">
    <text evidence="1">The sequence shown here is derived from an EMBL/GenBank/DDBJ whole genome shotgun (WGS) entry which is preliminary data.</text>
</comment>
<sequence length="30" mass="3685">MASRKEDAFNIEKFGDEYREYMKKVPMWNA</sequence>
<feature type="non-terminal residue" evidence="1">
    <location>
        <position position="30"/>
    </location>
</feature>
<protein>
    <submittedName>
        <fullName evidence="1">Uncharacterized protein</fullName>
    </submittedName>
</protein>
<dbReference type="AlphaFoldDB" id="X1C6X8"/>
<dbReference type="Gene3D" id="1.20.120.1630">
    <property type="match status" value="1"/>
</dbReference>